<sequence>MSSGEACTRDLLLTGPGPGEGLVEDEPIAQEEPSSVGHCPLPSEQLEDPLAPSTSDAPDEGIVSSPVNSIDLDRDSPLGGALDDEEDGGPPSIETQPPDDLDDLSFIKMLTLCTFNRADESQCSHPGLGYSMLNNEPPDNADSTGLSEMPGLEPGDFGVGPVYGPHMPGTFNSPIHESGALTYGDVTDENAVGGICGLRNLGNTCFMAAGIQCLVNTPPIAQ</sequence>
<evidence type="ECO:0000313" key="4">
    <source>
        <dbReference type="Proteomes" id="UP000747542"/>
    </source>
</evidence>
<dbReference type="InterPro" id="IPR001394">
    <property type="entry name" value="Peptidase_C19_UCH"/>
</dbReference>
<dbReference type="EMBL" id="JAHLQT010033114">
    <property type="protein sequence ID" value="KAG7159461.1"/>
    <property type="molecule type" value="Genomic_DNA"/>
</dbReference>
<dbReference type="Pfam" id="PF00443">
    <property type="entry name" value="UCH"/>
    <property type="match status" value="1"/>
</dbReference>
<feature type="region of interest" description="Disordered" evidence="1">
    <location>
        <begin position="1"/>
        <end position="101"/>
    </location>
</feature>
<comment type="caution">
    <text evidence="3">The sequence shown here is derived from an EMBL/GenBank/DDBJ whole genome shotgun (WGS) entry which is preliminary data.</text>
</comment>
<dbReference type="AlphaFoldDB" id="A0A8J5JNJ2"/>
<reference evidence="3" key="1">
    <citation type="journal article" date="2021" name="Sci. Adv.">
        <title>The American lobster genome reveals insights on longevity, neural, and immune adaptations.</title>
        <authorList>
            <person name="Polinski J.M."/>
            <person name="Zimin A.V."/>
            <person name="Clark K.F."/>
            <person name="Kohn A.B."/>
            <person name="Sadowski N."/>
            <person name="Timp W."/>
            <person name="Ptitsyn A."/>
            <person name="Khanna P."/>
            <person name="Romanova D.Y."/>
            <person name="Williams P."/>
            <person name="Greenwood S.J."/>
            <person name="Moroz L.L."/>
            <person name="Walt D.R."/>
            <person name="Bodnar A.G."/>
        </authorList>
    </citation>
    <scope>NUCLEOTIDE SEQUENCE</scope>
    <source>
        <strain evidence="3">GMGI-L3</strain>
    </source>
</reference>
<dbReference type="SUPFAM" id="SSF54001">
    <property type="entry name" value="Cysteine proteinases"/>
    <property type="match status" value="1"/>
</dbReference>
<dbReference type="GO" id="GO:0016579">
    <property type="term" value="P:protein deubiquitination"/>
    <property type="evidence" value="ECO:0007669"/>
    <property type="project" value="InterPro"/>
</dbReference>
<dbReference type="Proteomes" id="UP000747542">
    <property type="component" value="Unassembled WGS sequence"/>
</dbReference>
<dbReference type="InterPro" id="IPR018200">
    <property type="entry name" value="USP_CS"/>
</dbReference>
<evidence type="ECO:0000256" key="1">
    <source>
        <dbReference type="SAM" id="MobiDB-lite"/>
    </source>
</evidence>
<protein>
    <submittedName>
        <fullName evidence="3">Ubiquitin carboxyl-terminal hydrolase 15-like</fullName>
    </submittedName>
</protein>
<feature type="domain" description="USP" evidence="2">
    <location>
        <begin position="196"/>
        <end position="222"/>
    </location>
</feature>
<dbReference type="PROSITE" id="PS50235">
    <property type="entry name" value="USP_3"/>
    <property type="match status" value="1"/>
</dbReference>
<name>A0A8J5JNJ2_HOMAM</name>
<dbReference type="InterPro" id="IPR038765">
    <property type="entry name" value="Papain-like_cys_pep_sf"/>
</dbReference>
<dbReference type="PROSITE" id="PS00972">
    <property type="entry name" value="USP_1"/>
    <property type="match status" value="1"/>
</dbReference>
<dbReference type="GO" id="GO:0004843">
    <property type="term" value="F:cysteine-type deubiquitinase activity"/>
    <property type="evidence" value="ECO:0007669"/>
    <property type="project" value="InterPro"/>
</dbReference>
<organism evidence="3 4">
    <name type="scientific">Homarus americanus</name>
    <name type="common">American lobster</name>
    <dbReference type="NCBI Taxonomy" id="6706"/>
    <lineage>
        <taxon>Eukaryota</taxon>
        <taxon>Metazoa</taxon>
        <taxon>Ecdysozoa</taxon>
        <taxon>Arthropoda</taxon>
        <taxon>Crustacea</taxon>
        <taxon>Multicrustacea</taxon>
        <taxon>Malacostraca</taxon>
        <taxon>Eumalacostraca</taxon>
        <taxon>Eucarida</taxon>
        <taxon>Decapoda</taxon>
        <taxon>Pleocyemata</taxon>
        <taxon>Astacidea</taxon>
        <taxon>Nephropoidea</taxon>
        <taxon>Nephropidae</taxon>
        <taxon>Homarus</taxon>
    </lineage>
</organism>
<proteinExistence type="predicted"/>
<gene>
    <name evidence="3" type="primary">Usp15-L</name>
    <name evidence="3" type="ORF">Hamer_G004089</name>
</gene>
<keyword evidence="3" id="KW-0378">Hydrolase</keyword>
<dbReference type="InterPro" id="IPR028889">
    <property type="entry name" value="USP"/>
</dbReference>
<evidence type="ECO:0000259" key="2">
    <source>
        <dbReference type="PROSITE" id="PS50235"/>
    </source>
</evidence>
<keyword evidence="4" id="KW-1185">Reference proteome</keyword>
<evidence type="ECO:0000313" key="3">
    <source>
        <dbReference type="EMBL" id="KAG7159461.1"/>
    </source>
</evidence>
<accession>A0A8J5JNJ2</accession>
<dbReference type="Gene3D" id="3.90.70.10">
    <property type="entry name" value="Cysteine proteinases"/>
    <property type="match status" value="1"/>
</dbReference>
<feature type="non-terminal residue" evidence="3">
    <location>
        <position position="1"/>
    </location>
</feature>